<dbReference type="Proteomes" id="UP000653127">
    <property type="component" value="Unassembled WGS sequence"/>
</dbReference>
<proteinExistence type="predicted"/>
<comment type="caution">
    <text evidence="1">The sequence shown here is derived from an EMBL/GenBank/DDBJ whole genome shotgun (WGS) entry which is preliminary data.</text>
</comment>
<name>A0A926DZM7_9FIRM</name>
<dbReference type="EMBL" id="JACRST010000006">
    <property type="protein sequence ID" value="MBC8546487.1"/>
    <property type="molecule type" value="Genomic_DNA"/>
</dbReference>
<dbReference type="AlphaFoldDB" id="A0A926DZM7"/>
<evidence type="ECO:0000313" key="1">
    <source>
        <dbReference type="EMBL" id="MBC8546487.1"/>
    </source>
</evidence>
<sequence length="65" mass="7417">MPREKEAYRDTLELIATAFPGKTMLTATEVAQFWGKDVRTVRKVLKDDLVKHVGISIVKLARRMS</sequence>
<accession>A0A926DZM7</accession>
<organism evidence="1 2">
    <name type="scientific">Ligaoa zhengdingensis</name>
    <dbReference type="NCBI Taxonomy" id="2763658"/>
    <lineage>
        <taxon>Bacteria</taxon>
        <taxon>Bacillati</taxon>
        <taxon>Bacillota</taxon>
        <taxon>Clostridia</taxon>
        <taxon>Eubacteriales</taxon>
        <taxon>Oscillospiraceae</taxon>
        <taxon>Ligaoa</taxon>
    </lineage>
</organism>
<gene>
    <name evidence="1" type="ORF">H8711_06005</name>
</gene>
<dbReference type="RefSeq" id="WP_249282566.1">
    <property type="nucleotide sequence ID" value="NZ_JACRST010000006.1"/>
</dbReference>
<reference evidence="1" key="1">
    <citation type="submission" date="2020-08" db="EMBL/GenBank/DDBJ databases">
        <title>Genome public.</title>
        <authorList>
            <person name="Liu C."/>
            <person name="Sun Q."/>
        </authorList>
    </citation>
    <scope>NUCLEOTIDE SEQUENCE</scope>
    <source>
        <strain evidence="1">NSJ-31</strain>
    </source>
</reference>
<keyword evidence="2" id="KW-1185">Reference proteome</keyword>
<evidence type="ECO:0000313" key="2">
    <source>
        <dbReference type="Proteomes" id="UP000653127"/>
    </source>
</evidence>
<protein>
    <submittedName>
        <fullName evidence="1">Uncharacterized protein</fullName>
    </submittedName>
</protein>